<proteinExistence type="inferred from homology"/>
<dbReference type="PROSITE" id="PS50216">
    <property type="entry name" value="DHHC"/>
    <property type="match status" value="1"/>
</dbReference>
<evidence type="ECO:0000256" key="6">
    <source>
        <dbReference type="ARBA" id="ARBA00023315"/>
    </source>
</evidence>
<keyword evidence="2 8" id="KW-0808">Transferase</keyword>
<feature type="compositionally biased region" description="Basic and acidic residues" evidence="9">
    <location>
        <begin position="295"/>
        <end position="339"/>
    </location>
</feature>
<dbReference type="RefSeq" id="XP_001316305.1">
    <property type="nucleotide sequence ID" value="XM_001316270.1"/>
</dbReference>
<dbReference type="Pfam" id="PF01529">
    <property type="entry name" value="DHHC"/>
    <property type="match status" value="1"/>
</dbReference>
<organism evidence="11 12">
    <name type="scientific">Trichomonas vaginalis (strain ATCC PRA-98 / G3)</name>
    <dbReference type="NCBI Taxonomy" id="412133"/>
    <lineage>
        <taxon>Eukaryota</taxon>
        <taxon>Metamonada</taxon>
        <taxon>Parabasalia</taxon>
        <taxon>Trichomonadida</taxon>
        <taxon>Trichomonadidae</taxon>
        <taxon>Trichomonas</taxon>
    </lineage>
</organism>
<accession>A2ETG2</accession>
<reference evidence="11" key="2">
    <citation type="journal article" date="2007" name="Science">
        <title>Draft genome sequence of the sexually transmitted pathogen Trichomonas vaginalis.</title>
        <authorList>
            <person name="Carlton J.M."/>
            <person name="Hirt R.P."/>
            <person name="Silva J.C."/>
            <person name="Delcher A.L."/>
            <person name="Schatz M."/>
            <person name="Zhao Q."/>
            <person name="Wortman J.R."/>
            <person name="Bidwell S.L."/>
            <person name="Alsmark U.C.M."/>
            <person name="Besteiro S."/>
            <person name="Sicheritz-Ponten T."/>
            <person name="Noel C.J."/>
            <person name="Dacks J.B."/>
            <person name="Foster P.G."/>
            <person name="Simillion C."/>
            <person name="Van de Peer Y."/>
            <person name="Miranda-Saavedra D."/>
            <person name="Barton G.J."/>
            <person name="Westrop G.D."/>
            <person name="Mueller S."/>
            <person name="Dessi D."/>
            <person name="Fiori P.L."/>
            <person name="Ren Q."/>
            <person name="Paulsen I."/>
            <person name="Zhang H."/>
            <person name="Bastida-Corcuera F.D."/>
            <person name="Simoes-Barbosa A."/>
            <person name="Brown M.T."/>
            <person name="Hayes R.D."/>
            <person name="Mukherjee M."/>
            <person name="Okumura C.Y."/>
            <person name="Schneider R."/>
            <person name="Smith A.J."/>
            <person name="Vanacova S."/>
            <person name="Villalvazo M."/>
            <person name="Haas B.J."/>
            <person name="Pertea M."/>
            <person name="Feldblyum T.V."/>
            <person name="Utterback T.R."/>
            <person name="Shu C.L."/>
            <person name="Osoegawa K."/>
            <person name="de Jong P.J."/>
            <person name="Hrdy I."/>
            <person name="Horvathova L."/>
            <person name="Zubacova Z."/>
            <person name="Dolezal P."/>
            <person name="Malik S.B."/>
            <person name="Logsdon J.M. Jr."/>
            <person name="Henze K."/>
            <person name="Gupta A."/>
            <person name="Wang C.C."/>
            <person name="Dunne R.L."/>
            <person name="Upcroft J.A."/>
            <person name="Upcroft P."/>
            <person name="White O."/>
            <person name="Salzberg S.L."/>
            <person name="Tang P."/>
            <person name="Chiu C.-H."/>
            <person name="Lee Y.-S."/>
            <person name="Embley T.M."/>
            <person name="Coombs G.H."/>
            <person name="Mottram J.C."/>
            <person name="Tachezy J."/>
            <person name="Fraser-Liggett C.M."/>
            <person name="Johnson P.J."/>
        </authorList>
    </citation>
    <scope>NUCLEOTIDE SEQUENCE [LARGE SCALE GENOMIC DNA]</scope>
    <source>
        <strain evidence="11">G3</strain>
    </source>
</reference>
<evidence type="ECO:0000256" key="3">
    <source>
        <dbReference type="ARBA" id="ARBA00022692"/>
    </source>
</evidence>
<dbReference type="InParanoid" id="A2ETG2"/>
<feature type="compositionally biased region" description="Low complexity" evidence="9">
    <location>
        <begin position="340"/>
        <end position="350"/>
    </location>
</feature>
<protein>
    <recommendedName>
        <fullName evidence="8">Palmitoyltransferase</fullName>
        <ecNumber evidence="8">2.3.1.225</ecNumber>
    </recommendedName>
</protein>
<feature type="compositionally biased region" description="Low complexity" evidence="9">
    <location>
        <begin position="432"/>
        <end position="447"/>
    </location>
</feature>
<dbReference type="GO" id="GO:0016020">
    <property type="term" value="C:membrane"/>
    <property type="evidence" value="ECO:0007669"/>
    <property type="project" value="UniProtKB-SubCell"/>
</dbReference>
<dbReference type="InterPro" id="IPR001594">
    <property type="entry name" value="Palmitoyltrfase_DHHC"/>
</dbReference>
<evidence type="ECO:0000256" key="4">
    <source>
        <dbReference type="ARBA" id="ARBA00022989"/>
    </source>
</evidence>
<dbReference type="GO" id="GO:0005783">
    <property type="term" value="C:endoplasmic reticulum"/>
    <property type="evidence" value="ECO:0000318"/>
    <property type="project" value="GO_Central"/>
</dbReference>
<dbReference type="PANTHER" id="PTHR22883">
    <property type="entry name" value="ZINC FINGER DHHC DOMAIN CONTAINING PROTEIN"/>
    <property type="match status" value="1"/>
</dbReference>
<comment type="domain">
    <text evidence="8">The DHHC domain is required for palmitoyltransferase activity.</text>
</comment>
<feature type="transmembrane region" description="Helical" evidence="8">
    <location>
        <begin position="191"/>
        <end position="217"/>
    </location>
</feature>
<feature type="domain" description="Palmitoyltransferase DHHC" evidence="10">
    <location>
        <begin position="94"/>
        <end position="233"/>
    </location>
</feature>
<dbReference type="EC" id="2.3.1.225" evidence="8"/>
<feature type="region of interest" description="Disordered" evidence="9">
    <location>
        <begin position="246"/>
        <end position="447"/>
    </location>
</feature>
<evidence type="ECO:0000256" key="5">
    <source>
        <dbReference type="ARBA" id="ARBA00023136"/>
    </source>
</evidence>
<keyword evidence="5 8" id="KW-0472">Membrane</keyword>
<feature type="transmembrane region" description="Helical" evidence="8">
    <location>
        <begin position="27"/>
        <end position="48"/>
    </location>
</feature>
<dbReference type="STRING" id="5722.A2ETG2"/>
<reference evidence="11" key="1">
    <citation type="submission" date="2006-10" db="EMBL/GenBank/DDBJ databases">
        <authorList>
            <person name="Amadeo P."/>
            <person name="Zhao Q."/>
            <person name="Wortman J."/>
            <person name="Fraser-Liggett C."/>
            <person name="Carlton J."/>
        </authorList>
    </citation>
    <scope>NUCLEOTIDE SEQUENCE</scope>
    <source>
        <strain evidence="11">G3</strain>
    </source>
</reference>
<dbReference type="Proteomes" id="UP000001542">
    <property type="component" value="Unassembled WGS sequence"/>
</dbReference>
<keyword evidence="4 8" id="KW-1133">Transmembrane helix</keyword>
<feature type="transmembrane region" description="Helical" evidence="8">
    <location>
        <begin position="55"/>
        <end position="76"/>
    </location>
</feature>
<comment type="catalytic activity">
    <reaction evidence="8">
        <text>L-cysteinyl-[protein] + hexadecanoyl-CoA = S-hexadecanoyl-L-cysteinyl-[protein] + CoA</text>
        <dbReference type="Rhea" id="RHEA:36683"/>
        <dbReference type="Rhea" id="RHEA-COMP:10131"/>
        <dbReference type="Rhea" id="RHEA-COMP:11032"/>
        <dbReference type="ChEBI" id="CHEBI:29950"/>
        <dbReference type="ChEBI" id="CHEBI:57287"/>
        <dbReference type="ChEBI" id="CHEBI:57379"/>
        <dbReference type="ChEBI" id="CHEBI:74151"/>
        <dbReference type="EC" id="2.3.1.225"/>
    </reaction>
</comment>
<feature type="transmembrane region" description="Helical" evidence="8">
    <location>
        <begin position="137"/>
        <end position="160"/>
    </location>
</feature>
<gene>
    <name evidence="11" type="ORF">TVAG_203860</name>
</gene>
<evidence type="ECO:0000256" key="7">
    <source>
        <dbReference type="ARBA" id="ARBA00038298"/>
    </source>
</evidence>
<dbReference type="eggNOG" id="KOG1311">
    <property type="taxonomic scope" value="Eukaryota"/>
</dbReference>
<sequence length="447" mass="51499">MNGDEDPPAPLINTRNGFTKPLHGEQILSWVGFFLMIAGYFLFIFPSLYPTERAICTPIFCVLWLIFNCLLIRAALEKHRSSVLPDDTKDNAIRCRWCKRTVIQGAKHCRSCNLCRLDFDHHCFFLNNCVTNDNYNYFLFGIIFLLLASMIESALSIYVVMGMGMKQENSARSMLANAEAFYGAKKKIPAAVWYVFHGLLLFMLLGIEYFITLLLGLHSCLIRKNITTFDVIQYRRMIDANKEAQKIAQNKKPAPTITVIPNSSKFIPYPPQLDKEEPEQPQLPEKEVSYSTSSKKQDKNEQNNKEKQKEDKSESSSDSSTKGKSESAVEIPKEEKEKSVSYSYSKSSSPKKTEPKKEESEQNKEKENYVSYSYSKSKSLKKEEPKKEEIEQKKEEEHSVSYSYSKSSKKEEIKQEQNKEEPVQEKEEEHSVSYSYSYYAYSSSSKK</sequence>
<evidence type="ECO:0000256" key="1">
    <source>
        <dbReference type="ARBA" id="ARBA00004141"/>
    </source>
</evidence>
<evidence type="ECO:0000256" key="2">
    <source>
        <dbReference type="ARBA" id="ARBA00022679"/>
    </source>
</evidence>
<dbReference type="InterPro" id="IPR039859">
    <property type="entry name" value="PFA4/ZDH16/20/ERF2-like"/>
</dbReference>
<keyword evidence="3 8" id="KW-0812">Transmembrane</keyword>
<keyword evidence="6 8" id="KW-0012">Acyltransferase</keyword>
<comment type="subcellular location">
    <subcellularLocation>
        <location evidence="1">Membrane</location>
        <topology evidence="1">Multi-pass membrane protein</topology>
    </subcellularLocation>
</comment>
<evidence type="ECO:0000313" key="12">
    <source>
        <dbReference type="Proteomes" id="UP000001542"/>
    </source>
</evidence>
<dbReference type="GO" id="GO:0006612">
    <property type="term" value="P:protein targeting to membrane"/>
    <property type="evidence" value="ECO:0000318"/>
    <property type="project" value="GO_Central"/>
</dbReference>
<evidence type="ECO:0000313" key="11">
    <source>
        <dbReference type="EMBL" id="EAY04082.1"/>
    </source>
</evidence>
<evidence type="ECO:0000256" key="8">
    <source>
        <dbReference type="RuleBase" id="RU079119"/>
    </source>
</evidence>
<name>A2ETG2_TRIV3</name>
<dbReference type="EMBL" id="DS113486">
    <property type="protein sequence ID" value="EAY04082.1"/>
    <property type="molecule type" value="Genomic_DNA"/>
</dbReference>
<evidence type="ECO:0000259" key="10">
    <source>
        <dbReference type="Pfam" id="PF01529"/>
    </source>
</evidence>
<evidence type="ECO:0000256" key="9">
    <source>
        <dbReference type="SAM" id="MobiDB-lite"/>
    </source>
</evidence>
<dbReference type="AlphaFoldDB" id="A2ETG2"/>
<feature type="compositionally biased region" description="Basic and acidic residues" evidence="9">
    <location>
        <begin position="351"/>
        <end position="368"/>
    </location>
</feature>
<dbReference type="VEuPathDB" id="TrichDB:TVAG_203860"/>
<dbReference type="GO" id="GO:0019706">
    <property type="term" value="F:protein-cysteine S-palmitoyltransferase activity"/>
    <property type="evidence" value="ECO:0000318"/>
    <property type="project" value="GO_Central"/>
</dbReference>
<keyword evidence="12" id="KW-1185">Reference proteome</keyword>
<dbReference type="PANTHER" id="PTHR22883:SF23">
    <property type="entry name" value="PALMITOYLTRANSFERASE ZDHHC6"/>
    <property type="match status" value="1"/>
</dbReference>
<feature type="compositionally biased region" description="Basic and acidic residues" evidence="9">
    <location>
        <begin position="380"/>
        <end position="399"/>
    </location>
</feature>
<dbReference type="OMA" id="PYQTISW"/>
<feature type="compositionally biased region" description="Basic and acidic residues" evidence="9">
    <location>
        <begin position="408"/>
        <end position="431"/>
    </location>
</feature>
<dbReference type="GO" id="GO:0005794">
    <property type="term" value="C:Golgi apparatus"/>
    <property type="evidence" value="ECO:0000318"/>
    <property type="project" value="GO_Central"/>
</dbReference>
<dbReference type="VEuPathDB" id="TrichDB:TVAGG3_0763960"/>
<dbReference type="KEGG" id="tva:4761931"/>
<dbReference type="OrthoDB" id="9909019at2759"/>
<comment type="similarity">
    <text evidence="7">Belongs to the DHHC palmitoyltransferase family. PFA5 subfamily.</text>
</comment>